<organism evidence="1">
    <name type="scientific">marine metagenome</name>
    <dbReference type="NCBI Taxonomy" id="408172"/>
    <lineage>
        <taxon>unclassified sequences</taxon>
        <taxon>metagenomes</taxon>
        <taxon>ecological metagenomes</taxon>
    </lineage>
</organism>
<dbReference type="EMBL" id="UINC01019341">
    <property type="protein sequence ID" value="SVA81870.1"/>
    <property type="molecule type" value="Genomic_DNA"/>
</dbReference>
<dbReference type="AlphaFoldDB" id="A0A381YY44"/>
<reference evidence="1" key="1">
    <citation type="submission" date="2018-05" db="EMBL/GenBank/DDBJ databases">
        <authorList>
            <person name="Lanie J.A."/>
            <person name="Ng W.-L."/>
            <person name="Kazmierczak K.M."/>
            <person name="Andrzejewski T.M."/>
            <person name="Davidsen T.M."/>
            <person name="Wayne K.J."/>
            <person name="Tettelin H."/>
            <person name="Glass J.I."/>
            <person name="Rusch D."/>
            <person name="Podicherti R."/>
            <person name="Tsui H.-C.T."/>
            <person name="Winkler M.E."/>
        </authorList>
    </citation>
    <scope>NUCLEOTIDE SEQUENCE</scope>
</reference>
<accession>A0A381YY44</accession>
<sequence length="327" mass="39242">MPKRKRDEFEEYLYEIHEQYINEILAKETSKIIKSSLNFADWKPDIELLKIGYNDIKIKYEELKNFQIEDQNFDEVLSAYEENIETVKYASFNRCNEIMKRFLQKYDLNVHHGLSSYARVSDELDIEWRGKNKIKICEKNTIFHKILRKRSLRGYNYPFLFKQLIQTIMNDDNPRPAILRLGSECHIFIGLLIWKPKSGKINPKFDLELFDAGGEHKVLTDIKKFLAKCLKPTDVNVFQVVHLDLQSLTFDNLCQTWIYYYLKKRLVDSKTHFEIFNDIRHNLLFEGNIVTELLLFLSELYYNESLCSYYIKMMKKHYKNFSKKFLV</sequence>
<protein>
    <submittedName>
        <fullName evidence="1">Uncharacterized protein</fullName>
    </submittedName>
</protein>
<proteinExistence type="predicted"/>
<gene>
    <name evidence="1" type="ORF">METZ01_LOCUS134724</name>
</gene>
<evidence type="ECO:0000313" key="1">
    <source>
        <dbReference type="EMBL" id="SVA81870.1"/>
    </source>
</evidence>
<name>A0A381YY44_9ZZZZ</name>